<sequence length="286" mass="32339">MDLWEIESAFPRASNNSNFIPNRAPFYAEMAKESEGRRCSLEQLPTPGRRVDFSSIKEPMDPTKGPWSPFFDPEKQKNSHALVWVKFPGLGVEFWEVEALMSLGRTLGTPIQIDHSSSTMDFGYFAKVPVDIDLAVPVPNKILVEVDEGDFWQRVELGSTPKFCSHCKIIGHTFVECRAIKEKVLRAEEQKEKQKSQEVPAPKANFTKNQKKRLRKKKQREALSKGKKLLDEPEAVSEIAAEVFHEMPQPTFDAGPSVQAGSSEIQRQMPQINALTYNAHRNPDDG</sequence>
<feature type="region of interest" description="Disordered" evidence="1">
    <location>
        <begin position="244"/>
        <end position="286"/>
    </location>
</feature>
<dbReference type="OrthoDB" id="1302923at2759"/>
<comment type="caution">
    <text evidence="2">The sequence shown here is derived from an EMBL/GenBank/DDBJ whole genome shotgun (WGS) entry which is preliminary data.</text>
</comment>
<protein>
    <recommendedName>
        <fullName evidence="4">DUF4283 domain-containing protein</fullName>
    </recommendedName>
</protein>
<dbReference type="InterPro" id="IPR040256">
    <property type="entry name" value="At4g02000-like"/>
</dbReference>
<feature type="compositionally biased region" description="Basic and acidic residues" evidence="1">
    <location>
        <begin position="220"/>
        <end position="229"/>
    </location>
</feature>
<evidence type="ECO:0000313" key="2">
    <source>
        <dbReference type="EMBL" id="KAF6167558.1"/>
    </source>
</evidence>
<dbReference type="PANTHER" id="PTHR31286:SF60">
    <property type="entry name" value="PROTEIN, PUTATIVE-RELATED"/>
    <property type="match status" value="1"/>
</dbReference>
<name>A0A7J7NKV8_9MAGN</name>
<feature type="region of interest" description="Disordered" evidence="1">
    <location>
        <begin position="191"/>
        <end position="229"/>
    </location>
</feature>
<gene>
    <name evidence="2" type="ORF">GIB67_031759</name>
</gene>
<feature type="compositionally biased region" description="Basic residues" evidence="1">
    <location>
        <begin position="209"/>
        <end position="219"/>
    </location>
</feature>
<proteinExistence type="predicted"/>
<evidence type="ECO:0000313" key="3">
    <source>
        <dbReference type="Proteomes" id="UP000541444"/>
    </source>
</evidence>
<keyword evidence="3" id="KW-1185">Reference proteome</keyword>
<reference evidence="2 3" key="1">
    <citation type="journal article" date="2020" name="IScience">
        <title>Genome Sequencing of the Endangered Kingdonia uniflora (Circaeasteraceae, Ranunculales) Reveals Potential Mechanisms of Evolutionary Specialization.</title>
        <authorList>
            <person name="Sun Y."/>
            <person name="Deng T."/>
            <person name="Zhang A."/>
            <person name="Moore M.J."/>
            <person name="Landis J.B."/>
            <person name="Lin N."/>
            <person name="Zhang H."/>
            <person name="Zhang X."/>
            <person name="Huang J."/>
            <person name="Zhang X."/>
            <person name="Sun H."/>
            <person name="Wang H."/>
        </authorList>
    </citation>
    <scope>NUCLEOTIDE SEQUENCE [LARGE SCALE GENOMIC DNA]</scope>
    <source>
        <strain evidence="2">TB1705</strain>
        <tissue evidence="2">Leaf</tissue>
    </source>
</reference>
<evidence type="ECO:0000256" key="1">
    <source>
        <dbReference type="SAM" id="MobiDB-lite"/>
    </source>
</evidence>
<feature type="compositionally biased region" description="Polar residues" evidence="1">
    <location>
        <begin position="259"/>
        <end position="276"/>
    </location>
</feature>
<dbReference type="Proteomes" id="UP000541444">
    <property type="component" value="Unassembled WGS sequence"/>
</dbReference>
<organism evidence="2 3">
    <name type="scientific">Kingdonia uniflora</name>
    <dbReference type="NCBI Taxonomy" id="39325"/>
    <lineage>
        <taxon>Eukaryota</taxon>
        <taxon>Viridiplantae</taxon>
        <taxon>Streptophyta</taxon>
        <taxon>Embryophyta</taxon>
        <taxon>Tracheophyta</taxon>
        <taxon>Spermatophyta</taxon>
        <taxon>Magnoliopsida</taxon>
        <taxon>Ranunculales</taxon>
        <taxon>Circaeasteraceae</taxon>
        <taxon>Kingdonia</taxon>
    </lineage>
</organism>
<accession>A0A7J7NKV8</accession>
<dbReference type="AlphaFoldDB" id="A0A7J7NKV8"/>
<dbReference type="PANTHER" id="PTHR31286">
    <property type="entry name" value="GLYCINE-RICH CELL WALL STRUCTURAL PROTEIN 1.8-LIKE"/>
    <property type="match status" value="1"/>
</dbReference>
<evidence type="ECO:0008006" key="4">
    <source>
        <dbReference type="Google" id="ProtNLM"/>
    </source>
</evidence>
<dbReference type="EMBL" id="JACGCM010000724">
    <property type="protein sequence ID" value="KAF6167558.1"/>
    <property type="molecule type" value="Genomic_DNA"/>
</dbReference>